<evidence type="ECO:0000256" key="6">
    <source>
        <dbReference type="ARBA" id="ARBA00022692"/>
    </source>
</evidence>
<evidence type="ECO:0000256" key="7">
    <source>
        <dbReference type="ARBA" id="ARBA00022801"/>
    </source>
</evidence>
<evidence type="ECO:0000256" key="14">
    <source>
        <dbReference type="ARBA" id="ARBA00034000"/>
    </source>
</evidence>
<evidence type="ECO:0000256" key="1">
    <source>
        <dbReference type="ARBA" id="ARBA00022475"/>
    </source>
</evidence>
<keyword evidence="13" id="KW-0961">Cell wall biogenesis/degradation</keyword>
<dbReference type="EC" id="2.4.-.-" evidence="19"/>
<evidence type="ECO:0000259" key="18">
    <source>
        <dbReference type="Pfam" id="PF00912"/>
    </source>
</evidence>
<evidence type="ECO:0000256" key="12">
    <source>
        <dbReference type="ARBA" id="ARBA00023268"/>
    </source>
</evidence>
<dbReference type="Pfam" id="PF00905">
    <property type="entry name" value="Transpeptidase"/>
    <property type="match status" value="1"/>
</dbReference>
<keyword evidence="5 19" id="KW-0808">Transferase</keyword>
<keyword evidence="12" id="KW-0511">Multifunctional enzyme</keyword>
<feature type="domain" description="Penicillin-binding protein transpeptidase" evidence="17">
    <location>
        <begin position="331"/>
        <end position="602"/>
    </location>
</feature>
<evidence type="ECO:0000256" key="3">
    <source>
        <dbReference type="ARBA" id="ARBA00022670"/>
    </source>
</evidence>
<dbReference type="Pfam" id="PF00912">
    <property type="entry name" value="Transgly"/>
    <property type="match status" value="1"/>
</dbReference>
<keyword evidence="4 19" id="KW-0328">Glycosyltransferase</keyword>
<dbReference type="Proteomes" id="UP001595772">
    <property type="component" value="Unassembled WGS sequence"/>
</dbReference>
<evidence type="ECO:0000256" key="16">
    <source>
        <dbReference type="SAM" id="Phobius"/>
    </source>
</evidence>
<keyword evidence="11 16" id="KW-0472">Membrane</keyword>
<keyword evidence="7" id="KW-0378">Hydrolase</keyword>
<keyword evidence="9" id="KW-0573">Peptidoglycan synthesis</keyword>
<feature type="transmembrane region" description="Helical" evidence="16">
    <location>
        <begin position="20"/>
        <end position="41"/>
    </location>
</feature>
<evidence type="ECO:0000256" key="8">
    <source>
        <dbReference type="ARBA" id="ARBA00022960"/>
    </source>
</evidence>
<evidence type="ECO:0000313" key="20">
    <source>
        <dbReference type="Proteomes" id="UP001595772"/>
    </source>
</evidence>
<proteinExistence type="predicted"/>
<evidence type="ECO:0000256" key="5">
    <source>
        <dbReference type="ARBA" id="ARBA00022679"/>
    </source>
</evidence>
<dbReference type="SUPFAM" id="SSF56601">
    <property type="entry name" value="beta-lactamase/transpeptidase-like"/>
    <property type="match status" value="1"/>
</dbReference>
<dbReference type="InterPro" id="IPR012338">
    <property type="entry name" value="Beta-lactam/transpept-like"/>
</dbReference>
<sequence length="723" mass="81125">MRKKEKKDKKKWTFRRKVKLFIWIAVSILIVGLVAFGTILYGGKLVVGDEDLFLDATTTIETRDGEVVGTLYNENRRMVSIDQVPEYLIDAFVAVEDRRFYDHEGVDIKSIMRAIYKDILAMSKVEGASTITQQLAKNLFLYNDKTWTRKMKEAMAAIYLERHLSKDEILELYMNEIYFGHGLYGVGAASNYFFSKKVEDLTLSEAALIAGLVKAPNGYSPINHPDKAIERRNIVLQSMEDAGYISSEMKRNEQKKTLGLLIQENEPTPWTDSYIDLVMKEAAEEHQLSVDKLKSGGYRIIVNMDSDIQKIAYEHYQRDEFFPGNTSGVEGAFVMLEEDTGKIVSAIGGRNYQMGDLNRVTVQRQPGSTFKPVAVYGPSMMHEETYHPFSLLPDQMASEYAVSNSDGVYANTVTMYEALVQSKNTSAVWLLDQIGIDYSKRYLEKLGMPIEDEGTSIALGGLTHGVTPLQMAQSFLAFPADGKIMESATIDQIIDRNDEVIFESEVKSQQVFTPQVAWNMTEMLIDTVERGTATAGEYPKALAGKTGSTQHTLVEGQTKDAWFVGYTPDYVTASWMGYDKSDADHYLTKGSAYPTSLVKSILTEMDNQSGGSLTAEFTKPAHVDGLPEPIILPEITNLTANFELGGLSFVQGKLTWKGSEDDRVVYRIYQDNEGIDKRIGEVIGGTEYKINNALFRNNKYYVVAYDPLTKMEGGRSETVELVW</sequence>
<keyword evidence="3" id="KW-0645">Protease</keyword>
<feature type="domain" description="Glycosyl transferase family 51" evidence="18">
    <location>
        <begin position="65"/>
        <end position="239"/>
    </location>
</feature>
<comment type="catalytic activity">
    <reaction evidence="14">
        <text>Preferential cleavage: (Ac)2-L-Lys-D-Ala-|-D-Ala. Also transpeptidation of peptidyl-alanyl moieties that are N-acyl substituents of D-alanine.</text>
        <dbReference type="EC" id="3.4.16.4"/>
    </reaction>
</comment>
<accession>A0ABV8H0Q2</accession>
<keyword evidence="10 16" id="KW-1133">Transmembrane helix</keyword>
<evidence type="ECO:0000256" key="11">
    <source>
        <dbReference type="ARBA" id="ARBA00023136"/>
    </source>
</evidence>
<dbReference type="InterPro" id="IPR036950">
    <property type="entry name" value="PBP_transglycosylase"/>
</dbReference>
<evidence type="ECO:0000256" key="4">
    <source>
        <dbReference type="ARBA" id="ARBA00022676"/>
    </source>
</evidence>
<dbReference type="RefSeq" id="WP_379497003.1">
    <property type="nucleotide sequence ID" value="NZ_JBHSAO010000008.1"/>
</dbReference>
<dbReference type="InterPro" id="IPR001264">
    <property type="entry name" value="Glyco_trans_51"/>
</dbReference>
<comment type="catalytic activity">
    <reaction evidence="15">
        <text>[GlcNAc-(1-&gt;4)-Mur2Ac(oyl-L-Ala-gamma-D-Glu-L-Lys-D-Ala-D-Ala)](n)-di-trans,octa-cis-undecaprenyl diphosphate + beta-D-GlcNAc-(1-&gt;4)-Mur2Ac(oyl-L-Ala-gamma-D-Glu-L-Lys-D-Ala-D-Ala)-di-trans,octa-cis-undecaprenyl diphosphate = [GlcNAc-(1-&gt;4)-Mur2Ac(oyl-L-Ala-gamma-D-Glu-L-Lys-D-Ala-D-Ala)](n+1)-di-trans,octa-cis-undecaprenyl diphosphate + di-trans,octa-cis-undecaprenyl diphosphate + H(+)</text>
        <dbReference type="Rhea" id="RHEA:23708"/>
        <dbReference type="Rhea" id="RHEA-COMP:9602"/>
        <dbReference type="Rhea" id="RHEA-COMP:9603"/>
        <dbReference type="ChEBI" id="CHEBI:15378"/>
        <dbReference type="ChEBI" id="CHEBI:58405"/>
        <dbReference type="ChEBI" id="CHEBI:60033"/>
        <dbReference type="ChEBI" id="CHEBI:78435"/>
        <dbReference type="EC" id="2.4.99.28"/>
    </reaction>
</comment>
<dbReference type="GO" id="GO:0016757">
    <property type="term" value="F:glycosyltransferase activity"/>
    <property type="evidence" value="ECO:0007669"/>
    <property type="project" value="UniProtKB-KW"/>
</dbReference>
<keyword evidence="6 16" id="KW-0812">Transmembrane</keyword>
<dbReference type="InterPro" id="IPR050396">
    <property type="entry name" value="Glycosyltr_51/Transpeptidase"/>
</dbReference>
<reference evidence="20" key="1">
    <citation type="journal article" date="2019" name="Int. J. Syst. Evol. Microbiol.">
        <title>The Global Catalogue of Microorganisms (GCM) 10K type strain sequencing project: providing services to taxonomists for standard genome sequencing and annotation.</title>
        <authorList>
            <consortium name="The Broad Institute Genomics Platform"/>
            <consortium name="The Broad Institute Genome Sequencing Center for Infectious Disease"/>
            <person name="Wu L."/>
            <person name="Ma J."/>
        </authorList>
    </citation>
    <scope>NUCLEOTIDE SEQUENCE [LARGE SCALE GENOMIC DNA]</scope>
    <source>
        <strain evidence="20">IBRC-M 10703</strain>
    </source>
</reference>
<keyword evidence="1" id="KW-1003">Cell membrane</keyword>
<keyword evidence="20" id="KW-1185">Reference proteome</keyword>
<evidence type="ECO:0000256" key="10">
    <source>
        <dbReference type="ARBA" id="ARBA00022989"/>
    </source>
</evidence>
<dbReference type="PANTHER" id="PTHR32282">
    <property type="entry name" value="BINDING PROTEIN TRANSPEPTIDASE, PUTATIVE-RELATED"/>
    <property type="match status" value="1"/>
</dbReference>
<dbReference type="Gene3D" id="3.40.710.10">
    <property type="entry name" value="DD-peptidase/beta-lactamase superfamily"/>
    <property type="match status" value="1"/>
</dbReference>
<name>A0ABV8H0Q2_9BACI</name>
<evidence type="ECO:0000313" key="19">
    <source>
        <dbReference type="EMBL" id="MFC4024512.1"/>
    </source>
</evidence>
<keyword evidence="2" id="KW-0121">Carboxypeptidase</keyword>
<evidence type="ECO:0000256" key="13">
    <source>
        <dbReference type="ARBA" id="ARBA00023316"/>
    </source>
</evidence>
<gene>
    <name evidence="19" type="ORF">ACFOUV_11965</name>
</gene>
<dbReference type="SUPFAM" id="SSF53955">
    <property type="entry name" value="Lysozyme-like"/>
    <property type="match status" value="1"/>
</dbReference>
<dbReference type="PANTHER" id="PTHR32282:SF32">
    <property type="entry name" value="PENICILLIN-BINDING PROTEIN 2A"/>
    <property type="match status" value="1"/>
</dbReference>
<evidence type="ECO:0000256" key="2">
    <source>
        <dbReference type="ARBA" id="ARBA00022645"/>
    </source>
</evidence>
<dbReference type="InterPro" id="IPR023346">
    <property type="entry name" value="Lysozyme-like_dom_sf"/>
</dbReference>
<evidence type="ECO:0000259" key="17">
    <source>
        <dbReference type="Pfam" id="PF00905"/>
    </source>
</evidence>
<evidence type="ECO:0000256" key="15">
    <source>
        <dbReference type="ARBA" id="ARBA00049902"/>
    </source>
</evidence>
<protein>
    <submittedName>
        <fullName evidence="19">Transglycosylase domain-containing protein</fullName>
        <ecNumber evidence="19">2.4.-.-</ecNumber>
    </submittedName>
</protein>
<keyword evidence="8" id="KW-0133">Cell shape</keyword>
<dbReference type="EMBL" id="JBHSAO010000008">
    <property type="protein sequence ID" value="MFC4024512.1"/>
    <property type="molecule type" value="Genomic_DNA"/>
</dbReference>
<dbReference type="InterPro" id="IPR001460">
    <property type="entry name" value="PCN-bd_Tpept"/>
</dbReference>
<organism evidence="19 20">
    <name type="scientific">Oceanobacillus longus</name>
    <dbReference type="NCBI Taxonomy" id="930120"/>
    <lineage>
        <taxon>Bacteria</taxon>
        <taxon>Bacillati</taxon>
        <taxon>Bacillota</taxon>
        <taxon>Bacilli</taxon>
        <taxon>Bacillales</taxon>
        <taxon>Bacillaceae</taxon>
        <taxon>Oceanobacillus</taxon>
    </lineage>
</organism>
<dbReference type="Gene3D" id="1.10.3810.10">
    <property type="entry name" value="Biosynthetic peptidoglycan transglycosylase-like"/>
    <property type="match status" value="1"/>
</dbReference>
<dbReference type="NCBIfam" id="TIGR02074">
    <property type="entry name" value="PBP_1a_fam"/>
    <property type="match status" value="1"/>
</dbReference>
<evidence type="ECO:0000256" key="9">
    <source>
        <dbReference type="ARBA" id="ARBA00022984"/>
    </source>
</evidence>
<comment type="caution">
    <text evidence="19">The sequence shown here is derived from an EMBL/GenBank/DDBJ whole genome shotgun (WGS) entry which is preliminary data.</text>
</comment>